<dbReference type="InterPro" id="IPR000259">
    <property type="entry name" value="Adhesion_dom_fimbrial"/>
</dbReference>
<feature type="domain" description="Fimbrial-type adhesion" evidence="2">
    <location>
        <begin position="28"/>
        <end position="177"/>
    </location>
</feature>
<name>A0A6N3EK90_9ENTR</name>
<dbReference type="Pfam" id="PF00419">
    <property type="entry name" value="Fimbrial"/>
    <property type="match status" value="1"/>
</dbReference>
<sequence>MKKFIPLIAAATLTFAALPALAADGTLKFKGSIGDSSCQVMGAENSEITVHMGSVPMKTLQTNPNGPEVGFAITLQNCKKGTYYLVLDGVSAEGHPDVLMLDPDSQAKGVGIQIHDIQGNEVVLNQGLTPNEGASMTIDAPDGETTSGTFYLKARYFAYNPEILSTGTADATATFTVVQH</sequence>
<dbReference type="GO" id="GO:0043709">
    <property type="term" value="P:cell adhesion involved in single-species biofilm formation"/>
    <property type="evidence" value="ECO:0007669"/>
    <property type="project" value="TreeGrafter"/>
</dbReference>
<keyword evidence="1" id="KW-0732">Signal</keyword>
<evidence type="ECO:0000259" key="2">
    <source>
        <dbReference type="Pfam" id="PF00419"/>
    </source>
</evidence>
<gene>
    <name evidence="3" type="primary">papH</name>
    <name evidence="3" type="ORF">EMLFYP7_02233</name>
</gene>
<dbReference type="GO" id="GO:0009289">
    <property type="term" value="C:pilus"/>
    <property type="evidence" value="ECO:0007669"/>
    <property type="project" value="InterPro"/>
</dbReference>
<dbReference type="AlphaFoldDB" id="A0A6N3EK90"/>
<dbReference type="EMBL" id="CACRTZ010000020">
    <property type="protein sequence ID" value="VYU40178.1"/>
    <property type="molecule type" value="Genomic_DNA"/>
</dbReference>
<evidence type="ECO:0000313" key="3">
    <source>
        <dbReference type="EMBL" id="VYU40178.1"/>
    </source>
</evidence>
<organism evidence="3">
    <name type="scientific">Phytobacter massiliensis</name>
    <dbReference type="NCBI Taxonomy" id="1485952"/>
    <lineage>
        <taxon>Bacteria</taxon>
        <taxon>Pseudomonadati</taxon>
        <taxon>Pseudomonadota</taxon>
        <taxon>Gammaproteobacteria</taxon>
        <taxon>Enterobacterales</taxon>
        <taxon>Enterobacteriaceae</taxon>
        <taxon>Phytobacter</taxon>
    </lineage>
</organism>
<dbReference type="InterPro" id="IPR036937">
    <property type="entry name" value="Adhesion_dom_fimbrial_sf"/>
</dbReference>
<feature type="chain" id="PRO_5026958839" evidence="1">
    <location>
        <begin position="23"/>
        <end position="180"/>
    </location>
</feature>
<dbReference type="SUPFAM" id="SSF49401">
    <property type="entry name" value="Bacterial adhesins"/>
    <property type="match status" value="1"/>
</dbReference>
<accession>A0A6N3EK90</accession>
<dbReference type="PANTHER" id="PTHR33420">
    <property type="entry name" value="FIMBRIAL SUBUNIT ELFA-RELATED"/>
    <property type="match status" value="1"/>
</dbReference>
<dbReference type="PANTHER" id="PTHR33420:SF26">
    <property type="entry name" value="FIMBRIAL SUBUNIT"/>
    <property type="match status" value="1"/>
</dbReference>
<proteinExistence type="predicted"/>
<dbReference type="InterPro" id="IPR008966">
    <property type="entry name" value="Adhesion_dom_sf"/>
</dbReference>
<protein>
    <submittedName>
        <fullName evidence="3">PAP fimbrial minor pilin protein</fullName>
    </submittedName>
</protein>
<dbReference type="InterPro" id="IPR050263">
    <property type="entry name" value="Bact_Fimbrial_Adh_Pro"/>
</dbReference>
<dbReference type="RefSeq" id="WP_044172460.1">
    <property type="nucleotide sequence ID" value="NZ_CABKSF010000001.1"/>
</dbReference>
<dbReference type="Gene3D" id="2.60.40.1090">
    <property type="entry name" value="Fimbrial-type adhesion domain"/>
    <property type="match status" value="1"/>
</dbReference>
<dbReference type="OrthoDB" id="6466381at2"/>
<feature type="signal peptide" evidence="1">
    <location>
        <begin position="1"/>
        <end position="22"/>
    </location>
</feature>
<reference evidence="3" key="1">
    <citation type="submission" date="2019-11" db="EMBL/GenBank/DDBJ databases">
        <authorList>
            <person name="Feng L."/>
        </authorList>
    </citation>
    <scope>NUCLEOTIDE SEQUENCE</scope>
    <source>
        <strain evidence="3">EMassiliensisLFYP7</strain>
    </source>
</reference>
<evidence type="ECO:0000256" key="1">
    <source>
        <dbReference type="SAM" id="SignalP"/>
    </source>
</evidence>